<dbReference type="EMBL" id="SWBP01000002">
    <property type="protein sequence ID" value="TKB99266.1"/>
    <property type="molecule type" value="Genomic_DNA"/>
</dbReference>
<gene>
    <name evidence="1" type="ORF">FA046_07960</name>
</gene>
<reference evidence="1 2" key="1">
    <citation type="submission" date="2019-04" db="EMBL/GenBank/DDBJ databases">
        <title>Pedobacter sp. AR-3-17 sp. nov., isolated from Arctic soil.</title>
        <authorList>
            <person name="Dahal R.H."/>
            <person name="Kim D.-U."/>
        </authorList>
    </citation>
    <scope>NUCLEOTIDE SEQUENCE [LARGE SCALE GENOMIC DNA]</scope>
    <source>
        <strain evidence="1 2">AR-3-17</strain>
    </source>
</reference>
<name>A0A4U1C4G6_9SPHI</name>
<comment type="caution">
    <text evidence="1">The sequence shown here is derived from an EMBL/GenBank/DDBJ whole genome shotgun (WGS) entry which is preliminary data.</text>
</comment>
<evidence type="ECO:0000313" key="1">
    <source>
        <dbReference type="EMBL" id="TKB99266.1"/>
    </source>
</evidence>
<keyword evidence="2" id="KW-1185">Reference proteome</keyword>
<evidence type="ECO:0008006" key="3">
    <source>
        <dbReference type="Google" id="ProtNLM"/>
    </source>
</evidence>
<evidence type="ECO:0000313" key="2">
    <source>
        <dbReference type="Proteomes" id="UP000308181"/>
    </source>
</evidence>
<sequence>MPNVPNSPMLSAKGEVHASGHVSLRGNVNLNTAFAVSNHMGVLFNGSFMNQTKNKKDFRQDLVEGGAGYFTTFGADKSRILEIYAGLGKGNTDRVFRTFENDGTITDDVQNVRFRKSFIQVNYSSKEKKSLKLFGKSYPLNYGTILRVSHVNMIDFVRNNVAQPLEDNTFLEPVFFTRLKLNNAVQLQYTSGSNFGLKNRDFLKAGNSVFTVGVVVNVGGNTFK</sequence>
<organism evidence="1 2">
    <name type="scientific">Pedobacter cryophilus</name>
    <dbReference type="NCBI Taxonomy" id="2571271"/>
    <lineage>
        <taxon>Bacteria</taxon>
        <taxon>Pseudomonadati</taxon>
        <taxon>Bacteroidota</taxon>
        <taxon>Sphingobacteriia</taxon>
        <taxon>Sphingobacteriales</taxon>
        <taxon>Sphingobacteriaceae</taxon>
        <taxon>Pedobacter</taxon>
    </lineage>
</organism>
<proteinExistence type="predicted"/>
<accession>A0A4U1C4G6</accession>
<dbReference type="Proteomes" id="UP000308181">
    <property type="component" value="Unassembled WGS sequence"/>
</dbReference>
<dbReference type="AlphaFoldDB" id="A0A4U1C4G6"/>
<dbReference type="OrthoDB" id="1337415at2"/>
<protein>
    <recommendedName>
        <fullName evidence="3">Outer membrane protein beta-barrel domain-containing protein</fullName>
    </recommendedName>
</protein>